<reference evidence="1" key="1">
    <citation type="submission" date="2019-10" db="EMBL/GenBank/DDBJ databases">
        <title>Conservation and host-specific expression of non-tandemly repeated heterogenous ribosome RNA gene in arbuscular mycorrhizal fungi.</title>
        <authorList>
            <person name="Maeda T."/>
            <person name="Kobayashi Y."/>
            <person name="Nakagawa T."/>
            <person name="Ezawa T."/>
            <person name="Yamaguchi K."/>
            <person name="Bino T."/>
            <person name="Nishimoto Y."/>
            <person name="Shigenobu S."/>
            <person name="Kawaguchi M."/>
        </authorList>
    </citation>
    <scope>NUCLEOTIDE SEQUENCE</scope>
    <source>
        <strain evidence="1">HR1</strain>
    </source>
</reference>
<dbReference type="AlphaFoldDB" id="A0A8H3L6B8"/>
<protein>
    <submittedName>
        <fullName evidence="1">Uncharacterized protein</fullName>
    </submittedName>
</protein>
<gene>
    <name evidence="1" type="ORF">RCL2_000704000</name>
</gene>
<comment type="caution">
    <text evidence="1">The sequence shown here is derived from an EMBL/GenBank/DDBJ whole genome shotgun (WGS) entry which is preliminary data.</text>
</comment>
<dbReference type="Proteomes" id="UP000615446">
    <property type="component" value="Unassembled WGS sequence"/>
</dbReference>
<evidence type="ECO:0000313" key="2">
    <source>
        <dbReference type="Proteomes" id="UP000615446"/>
    </source>
</evidence>
<organism evidence="1 2">
    <name type="scientific">Rhizophagus clarus</name>
    <dbReference type="NCBI Taxonomy" id="94130"/>
    <lineage>
        <taxon>Eukaryota</taxon>
        <taxon>Fungi</taxon>
        <taxon>Fungi incertae sedis</taxon>
        <taxon>Mucoromycota</taxon>
        <taxon>Glomeromycotina</taxon>
        <taxon>Glomeromycetes</taxon>
        <taxon>Glomerales</taxon>
        <taxon>Glomeraceae</taxon>
        <taxon>Rhizophagus</taxon>
    </lineage>
</organism>
<proteinExistence type="predicted"/>
<evidence type="ECO:0000313" key="1">
    <source>
        <dbReference type="EMBL" id="GES79741.1"/>
    </source>
</evidence>
<accession>A0A8H3L6B8</accession>
<name>A0A8H3L6B8_9GLOM</name>
<sequence length="110" mass="12428">MKSIINSHKISLLILLECSSSVPTFYFLQTLTYHKKIFDTSNVFNIPDIFFGPTNPIKLNEHDTDYGNVTIKFKKVIVKIGNIIVIISLISLSQQEINAEKETKEASPIS</sequence>
<dbReference type="EMBL" id="BLAL01000044">
    <property type="protein sequence ID" value="GES79741.1"/>
    <property type="molecule type" value="Genomic_DNA"/>
</dbReference>